<evidence type="ECO:0000259" key="52">
    <source>
        <dbReference type="PROSITE" id="PS51822"/>
    </source>
</evidence>
<dbReference type="InterPro" id="IPR024347">
    <property type="entry name" value="GB_virus_envelope"/>
</dbReference>
<dbReference type="CDD" id="cd23203">
    <property type="entry name" value="Pegivirus_RdRp"/>
    <property type="match status" value="1"/>
</dbReference>
<evidence type="ECO:0000256" key="16">
    <source>
        <dbReference type="ARBA" id="ARBA00022632"/>
    </source>
</evidence>
<evidence type="ECO:0000256" key="42">
    <source>
        <dbReference type="ARBA" id="ARBA00023258"/>
    </source>
</evidence>
<protein>
    <recommendedName>
        <fullName evidence="6">Genome polyprotein</fullName>
    </recommendedName>
</protein>
<dbReference type="GO" id="GO:0019028">
    <property type="term" value="C:viral capsid"/>
    <property type="evidence" value="ECO:0007669"/>
    <property type="project" value="UniProtKB-KW"/>
</dbReference>
<dbReference type="GO" id="GO:0003968">
    <property type="term" value="F:RNA-directed RNA polymerase activity"/>
    <property type="evidence" value="ECO:0007669"/>
    <property type="project" value="UniProtKB-KW"/>
</dbReference>
<evidence type="ECO:0000256" key="2">
    <source>
        <dbReference type="ARBA" id="ARBA00004153"/>
    </source>
</evidence>
<evidence type="ECO:0000256" key="11">
    <source>
        <dbReference type="ARBA" id="ARBA00022510"/>
    </source>
</evidence>
<feature type="transmembrane region" description="Helical" evidence="48">
    <location>
        <begin position="1965"/>
        <end position="1989"/>
    </location>
</feature>
<feature type="transmembrane region" description="Helical" evidence="48">
    <location>
        <begin position="735"/>
        <end position="755"/>
    </location>
</feature>
<evidence type="ECO:0000256" key="13">
    <source>
        <dbReference type="ARBA" id="ARBA00022562"/>
    </source>
</evidence>
<evidence type="ECO:0000256" key="43">
    <source>
        <dbReference type="ARBA" id="ARBA00023280"/>
    </source>
</evidence>
<dbReference type="Gene3D" id="3.40.50.300">
    <property type="entry name" value="P-loop containing nucleotide triphosphate hydrolases"/>
    <property type="match status" value="2"/>
</dbReference>
<evidence type="ECO:0000313" key="53">
    <source>
        <dbReference type="EMBL" id="AGK41009.1"/>
    </source>
</evidence>
<dbReference type="InterPro" id="IPR014001">
    <property type="entry name" value="Helicase_ATP-bd"/>
</dbReference>
<dbReference type="EMBL" id="KC796079">
    <property type="protein sequence ID" value="AGK41009.1"/>
    <property type="molecule type" value="Genomic_RNA"/>
</dbReference>
<evidence type="ECO:0000256" key="14">
    <source>
        <dbReference type="ARBA" id="ARBA00022581"/>
    </source>
</evidence>
<organism evidence="53 54">
    <name type="scientific">Bat pegivirus</name>
    <dbReference type="NCBI Taxonomy" id="1112699"/>
    <lineage>
        <taxon>Viruses</taxon>
        <taxon>Riboviria</taxon>
        <taxon>Orthornavirae</taxon>
        <taxon>Kitrinoviricota</taxon>
        <taxon>Flasuviricetes</taxon>
        <taxon>Amarillovirales</taxon>
        <taxon>Flaviviridae</taxon>
        <taxon>Pegivirus</taxon>
        <taxon>Pegivirus pteropi</taxon>
    </lineage>
</organism>
<dbReference type="InterPro" id="IPR043502">
    <property type="entry name" value="DNA/RNA_pol_sf"/>
</dbReference>
<keyword evidence="29" id="KW-0067">ATP-binding</keyword>
<keyword evidence="7" id="KW-0813">Transport</keyword>
<evidence type="ECO:0000256" key="19">
    <source>
        <dbReference type="ARBA" id="ARBA00022692"/>
    </source>
</evidence>
<keyword evidence="35" id="KW-1182">Viral ion channel</keyword>
<dbReference type="Gene3D" id="2.40.10.120">
    <property type="match status" value="1"/>
</dbReference>
<comment type="subcellular location">
    <subcellularLocation>
        <location evidence="4">Host cytoplasm</location>
    </subcellularLocation>
    <subcellularLocation>
        <location evidence="2">Host endoplasmic reticulum membrane</location>
        <topology evidence="2">Multi-pass membrane protein</topology>
    </subcellularLocation>
    <subcellularLocation>
        <location evidence="5">Host endoplasmic reticulum membrane</location>
        <topology evidence="5">Peripheral membrane protein</topology>
    </subcellularLocation>
    <subcellularLocation>
        <location evidence="1">Host nucleus</location>
    </subcellularLocation>
    <subcellularLocation>
        <location evidence="3">Virion membrane</location>
    </subcellularLocation>
</comment>
<keyword evidence="43" id="KW-0899">Viral immunoevasion</keyword>
<evidence type="ECO:0000256" key="37">
    <source>
        <dbReference type="ARBA" id="ARBA00023065"/>
    </source>
</evidence>
<dbReference type="GO" id="GO:0003723">
    <property type="term" value="F:RNA binding"/>
    <property type="evidence" value="ECO:0007669"/>
    <property type="project" value="UniProtKB-KW"/>
</dbReference>
<dbReference type="SUPFAM" id="SSF52540">
    <property type="entry name" value="P-loop containing nucleoside triphosphate hydrolases"/>
    <property type="match status" value="1"/>
</dbReference>
<dbReference type="GO" id="GO:0055036">
    <property type="term" value="C:virion membrane"/>
    <property type="evidence" value="ECO:0007669"/>
    <property type="project" value="UniProtKB-SubCell"/>
</dbReference>
<dbReference type="PROSITE" id="PS51693">
    <property type="entry name" value="HCV_NS2_PRO"/>
    <property type="match status" value="1"/>
</dbReference>
<keyword evidence="14" id="KW-0945">Host-virus interaction</keyword>
<feature type="transmembrane region" description="Helical" evidence="48">
    <location>
        <begin position="945"/>
        <end position="968"/>
    </location>
</feature>
<keyword evidence="11" id="KW-1170">Fusion of virus membrane with host endosomal membrane</keyword>
<dbReference type="InterPro" id="IPR043504">
    <property type="entry name" value="Peptidase_S1_PA_chymotrypsin"/>
</dbReference>
<dbReference type="GO" id="GO:0046718">
    <property type="term" value="P:symbiont entry into host cell"/>
    <property type="evidence" value="ECO:0007669"/>
    <property type="project" value="UniProtKB-KW"/>
</dbReference>
<comment type="catalytic activity">
    <reaction evidence="46">
        <text>a ribonucleoside 5'-triphosphate + H2O = a ribonucleoside 5'-diphosphate + phosphate + H(+)</text>
        <dbReference type="Rhea" id="RHEA:23680"/>
        <dbReference type="ChEBI" id="CHEBI:15377"/>
        <dbReference type="ChEBI" id="CHEBI:15378"/>
        <dbReference type="ChEBI" id="CHEBI:43474"/>
        <dbReference type="ChEBI" id="CHEBI:57930"/>
        <dbReference type="ChEBI" id="CHEBI:61557"/>
        <dbReference type="EC" id="3.6.1.15"/>
    </reaction>
</comment>
<evidence type="ECO:0000256" key="47">
    <source>
        <dbReference type="ARBA" id="ARBA00047984"/>
    </source>
</evidence>
<evidence type="ECO:0000256" key="31">
    <source>
        <dbReference type="ARBA" id="ARBA00022870"/>
    </source>
</evidence>
<dbReference type="GO" id="GO:0017111">
    <property type="term" value="F:ribonucleoside triphosphate phosphatase activity"/>
    <property type="evidence" value="ECO:0007669"/>
    <property type="project" value="UniProtKB-EC"/>
</dbReference>
<keyword evidence="13" id="KW-1048">Host nucleus</keyword>
<dbReference type="InterPro" id="IPR038170">
    <property type="entry name" value="NS5A_1a_sf"/>
</dbReference>
<dbReference type="Pfam" id="PF01538">
    <property type="entry name" value="HCV_NS2"/>
    <property type="match status" value="1"/>
</dbReference>
<keyword evidence="8" id="KW-1113">Inhibition of host RLR pathway by virus</keyword>
<dbReference type="GO" id="GO:0008270">
    <property type="term" value="F:zinc ion binding"/>
    <property type="evidence" value="ECO:0007669"/>
    <property type="project" value="InterPro"/>
</dbReference>
<feature type="transmembrane region" description="Helical" evidence="48">
    <location>
        <begin position="168"/>
        <end position="198"/>
    </location>
</feature>
<evidence type="ECO:0000256" key="46">
    <source>
        <dbReference type="ARBA" id="ARBA00047631"/>
    </source>
</evidence>
<dbReference type="PROSITE" id="PS51822">
    <property type="entry name" value="HV_PV_NS3_PRO"/>
    <property type="match status" value="1"/>
</dbReference>
<keyword evidence="27" id="KW-0720">Serine protease</keyword>
<dbReference type="Gene3D" id="2.20.25.210">
    <property type="entry name" value="Hepatitis C NS5A, domain 1B"/>
    <property type="match status" value="1"/>
</dbReference>
<dbReference type="SMART" id="SM00487">
    <property type="entry name" value="DEXDc"/>
    <property type="match status" value="1"/>
</dbReference>
<accession>M9ZZM4</accession>
<dbReference type="InterPro" id="IPR002166">
    <property type="entry name" value="RNA_pol_HCV"/>
</dbReference>
<keyword evidence="20" id="KW-0548">Nucleotidyltransferase</keyword>
<keyword evidence="39" id="KW-0325">Glycoprotein</keyword>
<evidence type="ECO:0000256" key="5">
    <source>
        <dbReference type="ARBA" id="ARBA00004291"/>
    </source>
</evidence>
<keyword evidence="26" id="KW-0788">Thiol protease</keyword>
<comment type="catalytic activity">
    <reaction evidence="47">
        <text>ATP + H2O = ADP + phosphate + H(+)</text>
        <dbReference type="Rhea" id="RHEA:13065"/>
        <dbReference type="ChEBI" id="CHEBI:15377"/>
        <dbReference type="ChEBI" id="CHEBI:15378"/>
        <dbReference type="ChEBI" id="CHEBI:30616"/>
        <dbReference type="ChEBI" id="CHEBI:43474"/>
        <dbReference type="ChEBI" id="CHEBI:456216"/>
        <dbReference type="EC" id="3.6.4.13"/>
    </reaction>
</comment>
<dbReference type="GO" id="GO:0015267">
    <property type="term" value="F:channel activity"/>
    <property type="evidence" value="ECO:0007669"/>
    <property type="project" value="UniProtKB-KW"/>
</dbReference>
<evidence type="ECO:0000256" key="41">
    <source>
        <dbReference type="ARBA" id="ARBA00023200"/>
    </source>
</evidence>
<dbReference type="Proteomes" id="UP000154101">
    <property type="component" value="Genome"/>
</dbReference>
<evidence type="ECO:0000256" key="10">
    <source>
        <dbReference type="ARBA" id="ARBA00022506"/>
    </source>
</evidence>
<dbReference type="GO" id="GO:0004252">
    <property type="term" value="F:serine-type endopeptidase activity"/>
    <property type="evidence" value="ECO:0007669"/>
    <property type="project" value="InterPro"/>
</dbReference>
<keyword evidence="18" id="KW-0808">Transferase</keyword>
<dbReference type="InterPro" id="IPR009003">
    <property type="entry name" value="Peptidase_S1_PA"/>
</dbReference>
<feature type="domain" description="RdRp catalytic" evidence="49">
    <location>
        <begin position="2911"/>
        <end position="3025"/>
    </location>
</feature>
<dbReference type="InterPro" id="IPR004109">
    <property type="entry name" value="HepC_NS3_protease"/>
</dbReference>
<feature type="transmembrane region" description="Helical" evidence="48">
    <location>
        <begin position="1938"/>
        <end position="1958"/>
    </location>
</feature>
<dbReference type="SUPFAM" id="SSF50494">
    <property type="entry name" value="Trypsin-like serine proteases"/>
    <property type="match status" value="1"/>
</dbReference>
<keyword evidence="17" id="KW-0645">Protease</keyword>
<keyword evidence="25" id="KW-0347">Helicase</keyword>
<dbReference type="InterPro" id="IPR007094">
    <property type="entry name" value="RNA-dir_pol_PSvirus"/>
</dbReference>
<dbReference type="GO" id="GO:0019087">
    <property type="term" value="P:symbiont-mediated transformation of host cell"/>
    <property type="evidence" value="ECO:0007669"/>
    <property type="project" value="InterPro"/>
</dbReference>
<evidence type="ECO:0000256" key="25">
    <source>
        <dbReference type="ARBA" id="ARBA00022806"/>
    </source>
</evidence>
<dbReference type="GO" id="GO:0034220">
    <property type="term" value="P:monoatomic ion transmembrane transport"/>
    <property type="evidence" value="ECO:0007669"/>
    <property type="project" value="UniProtKB-KW"/>
</dbReference>
<dbReference type="InterPro" id="IPR001490">
    <property type="entry name" value="HCV_NS4b"/>
</dbReference>
<evidence type="ECO:0000256" key="1">
    <source>
        <dbReference type="ARBA" id="ARBA00004147"/>
    </source>
</evidence>
<feature type="transmembrane region" description="Helical" evidence="48">
    <location>
        <begin position="45"/>
        <end position="67"/>
    </location>
</feature>
<evidence type="ECO:0000256" key="34">
    <source>
        <dbReference type="ARBA" id="ARBA00022989"/>
    </source>
</evidence>
<keyword evidence="32" id="KW-0694">RNA-binding</keyword>
<dbReference type="InterPro" id="IPR013192">
    <property type="entry name" value="HCV_NS5A_1a"/>
</dbReference>
<feature type="transmembrane region" description="Helical" evidence="48">
    <location>
        <begin position="767"/>
        <end position="790"/>
    </location>
</feature>
<dbReference type="Gene3D" id="2.40.10.10">
    <property type="entry name" value="Trypsin-like serine proteases"/>
    <property type="match status" value="1"/>
</dbReference>
<dbReference type="InterPro" id="IPR002518">
    <property type="entry name" value="HCV_NS2"/>
</dbReference>
<evidence type="ECO:0000256" key="8">
    <source>
        <dbReference type="ARBA" id="ARBA00022482"/>
    </source>
</evidence>
<evidence type="ECO:0000256" key="6">
    <source>
        <dbReference type="ARBA" id="ARBA00020107"/>
    </source>
</evidence>
<feature type="transmembrane region" description="Helical" evidence="48">
    <location>
        <begin position="610"/>
        <end position="636"/>
    </location>
</feature>
<keyword evidence="40" id="KW-1038">Host endoplasmic reticulum</keyword>
<feature type="transmembrane region" description="Helical" evidence="48">
    <location>
        <begin position="2001"/>
        <end position="2024"/>
    </location>
</feature>
<keyword evidence="28" id="KW-1114">Inhibition of host interferon signaling pathway by virus</keyword>
<dbReference type="GO" id="GO:0039520">
    <property type="term" value="P:symbiont-mediated activation of host autophagy"/>
    <property type="evidence" value="ECO:0007669"/>
    <property type="project" value="UniProtKB-KW"/>
</dbReference>
<evidence type="ECO:0000256" key="3">
    <source>
        <dbReference type="ARBA" id="ARBA00004182"/>
    </source>
</evidence>
<evidence type="ECO:0000256" key="39">
    <source>
        <dbReference type="ARBA" id="ARBA00023180"/>
    </source>
</evidence>
<dbReference type="Pfam" id="PF08300">
    <property type="entry name" value="HCV_NS5a_1a"/>
    <property type="match status" value="1"/>
</dbReference>
<feature type="domain" description="Helicase ATP-binding" evidence="50">
    <location>
        <begin position="1309"/>
        <end position="1465"/>
    </location>
</feature>
<dbReference type="InterPro" id="IPR043128">
    <property type="entry name" value="Rev_trsase/Diguanyl_cyclase"/>
</dbReference>
<dbReference type="Pfam" id="PF07652">
    <property type="entry name" value="Flavi_DEAD"/>
    <property type="match status" value="1"/>
</dbReference>
<dbReference type="SUPFAM" id="SSF56672">
    <property type="entry name" value="DNA/RNA polymerases"/>
    <property type="match status" value="1"/>
</dbReference>
<keyword evidence="30" id="KW-0946">Virion</keyword>
<keyword evidence="21" id="KW-0479">Metal-binding</keyword>
<evidence type="ECO:0000256" key="32">
    <source>
        <dbReference type="ARBA" id="ARBA00022884"/>
    </source>
</evidence>
<evidence type="ECO:0000256" key="44">
    <source>
        <dbReference type="ARBA" id="ARBA00023296"/>
    </source>
</evidence>
<evidence type="ECO:0000256" key="33">
    <source>
        <dbReference type="ARBA" id="ARBA00022953"/>
    </source>
</evidence>
<evidence type="ECO:0000256" key="36">
    <source>
        <dbReference type="ARBA" id="ARBA00023050"/>
    </source>
</evidence>
<evidence type="ECO:0000256" key="24">
    <source>
        <dbReference type="ARBA" id="ARBA00022804"/>
    </source>
</evidence>
<keyword evidence="41" id="KW-1035">Host cytoplasm</keyword>
<keyword evidence="37" id="KW-0406">Ion transport</keyword>
<keyword evidence="12" id="KW-0167">Capsid protein</keyword>
<keyword evidence="45" id="KW-0407">Ion channel</keyword>
<dbReference type="PROSITE" id="PS51192">
    <property type="entry name" value="HELICASE_ATP_BIND_1"/>
    <property type="match status" value="1"/>
</dbReference>
<dbReference type="GO" id="GO:0004197">
    <property type="term" value="F:cysteine-type endopeptidase activity"/>
    <property type="evidence" value="ECO:0007669"/>
    <property type="project" value="InterPro"/>
</dbReference>
<dbReference type="GO" id="GO:0044167">
    <property type="term" value="C:host cell endoplasmic reticulum membrane"/>
    <property type="evidence" value="ECO:0007669"/>
    <property type="project" value="UniProtKB-SubCell"/>
</dbReference>
<keyword evidence="16" id="KW-1090">Inhibition of host innate immune response by virus</keyword>
<dbReference type="GO" id="GO:0042025">
    <property type="term" value="C:host cell nucleus"/>
    <property type="evidence" value="ECO:0007669"/>
    <property type="project" value="UniProtKB-SubCell"/>
</dbReference>
<dbReference type="Pfam" id="PF12786">
    <property type="entry name" value="GBV-C_env"/>
    <property type="match status" value="1"/>
</dbReference>
<evidence type="ECO:0000256" key="26">
    <source>
        <dbReference type="ARBA" id="ARBA00022807"/>
    </source>
</evidence>
<feature type="domain" description="Peptidase C18" evidence="51">
    <location>
        <begin position="995"/>
        <end position="1120"/>
    </location>
</feature>
<keyword evidence="23" id="KW-0378">Hydrolase</keyword>
<keyword evidence="10" id="KW-1168">Fusion of virus membrane with host membrane</keyword>
<dbReference type="Pfam" id="PF01001">
    <property type="entry name" value="HCV_NS4b"/>
    <property type="match status" value="1"/>
</dbReference>
<evidence type="ECO:0000313" key="54">
    <source>
        <dbReference type="Proteomes" id="UP000154101"/>
    </source>
</evidence>
<evidence type="ECO:0000256" key="35">
    <source>
        <dbReference type="ARBA" id="ARBA00023039"/>
    </source>
</evidence>
<keyword evidence="9" id="KW-0696">RNA-directed RNA polymerase</keyword>
<dbReference type="Pfam" id="PF02907">
    <property type="entry name" value="Peptidase_S29"/>
    <property type="match status" value="1"/>
</dbReference>
<evidence type="ECO:0000256" key="40">
    <source>
        <dbReference type="ARBA" id="ARBA00023184"/>
    </source>
</evidence>
<evidence type="ECO:0000256" key="4">
    <source>
        <dbReference type="ARBA" id="ARBA00004192"/>
    </source>
</evidence>
<evidence type="ECO:0000259" key="49">
    <source>
        <dbReference type="PROSITE" id="PS50507"/>
    </source>
</evidence>
<evidence type="ECO:0000256" key="23">
    <source>
        <dbReference type="ARBA" id="ARBA00022801"/>
    </source>
</evidence>
<keyword evidence="19 48" id="KW-0812">Transmembrane</keyword>
<evidence type="ECO:0000256" key="15">
    <source>
        <dbReference type="ARBA" id="ARBA00022595"/>
    </source>
</evidence>
<evidence type="ECO:0000256" key="20">
    <source>
        <dbReference type="ARBA" id="ARBA00022695"/>
    </source>
</evidence>
<dbReference type="GO" id="GO:0005524">
    <property type="term" value="F:ATP binding"/>
    <property type="evidence" value="ECO:0007669"/>
    <property type="project" value="UniProtKB-KW"/>
</dbReference>
<keyword evidence="36" id="KW-1072">Activation of host autophagy by virus</keyword>
<name>M9ZZM4_9FLAV</name>
<evidence type="ECO:0000256" key="29">
    <source>
        <dbReference type="ARBA" id="ARBA00022840"/>
    </source>
</evidence>
<feature type="transmembrane region" description="Helical" evidence="48">
    <location>
        <begin position="903"/>
        <end position="924"/>
    </location>
</feature>
<dbReference type="GO" id="GO:0052170">
    <property type="term" value="P:symbiont-mediated suppression of host innate immune response"/>
    <property type="evidence" value="ECO:0007669"/>
    <property type="project" value="UniProtKB-KW"/>
</dbReference>
<dbReference type="GO" id="GO:0006508">
    <property type="term" value="P:proteolysis"/>
    <property type="evidence" value="ECO:0007669"/>
    <property type="project" value="UniProtKB-KW"/>
</dbReference>
<keyword evidence="22" id="KW-0547">Nucleotide-binding</keyword>
<feature type="domain" description="Peptidase S29" evidence="52">
    <location>
        <begin position="1120"/>
        <end position="1301"/>
    </location>
</feature>
<evidence type="ECO:0000256" key="7">
    <source>
        <dbReference type="ARBA" id="ARBA00022448"/>
    </source>
</evidence>
<dbReference type="GO" id="GO:0039502">
    <property type="term" value="P:symbiont-mediated suppression of host type I interferon-mediated signaling pathway"/>
    <property type="evidence" value="ECO:0007669"/>
    <property type="project" value="UniProtKB-KW"/>
</dbReference>
<evidence type="ECO:0000256" key="30">
    <source>
        <dbReference type="ARBA" id="ARBA00022844"/>
    </source>
</evidence>
<evidence type="ECO:0000256" key="27">
    <source>
        <dbReference type="ARBA" id="ARBA00022825"/>
    </source>
</evidence>
<dbReference type="GO" id="GO:0003724">
    <property type="term" value="F:RNA helicase activity"/>
    <property type="evidence" value="ECO:0007669"/>
    <property type="project" value="UniProtKB-EC"/>
</dbReference>
<dbReference type="GO" id="GO:0019062">
    <property type="term" value="P:virion attachment to host cell"/>
    <property type="evidence" value="ECO:0007669"/>
    <property type="project" value="UniProtKB-KW"/>
</dbReference>
<proteinExistence type="predicted"/>
<dbReference type="PROSITE" id="PS50507">
    <property type="entry name" value="RDRP_SSRNA_POS"/>
    <property type="match status" value="1"/>
</dbReference>
<dbReference type="Gene3D" id="3.30.70.270">
    <property type="match status" value="2"/>
</dbReference>
<dbReference type="Pfam" id="PF00998">
    <property type="entry name" value="RdRP_3"/>
    <property type="match status" value="1"/>
</dbReference>
<keyword evidence="38 48" id="KW-0472">Membrane</keyword>
<keyword evidence="44" id="KW-1160">Virus entry into host cell</keyword>
<evidence type="ECO:0000256" key="21">
    <source>
        <dbReference type="ARBA" id="ARBA00022723"/>
    </source>
</evidence>
<evidence type="ECO:0000256" key="28">
    <source>
        <dbReference type="ARBA" id="ARBA00022830"/>
    </source>
</evidence>
<keyword evidence="34 48" id="KW-1133">Transmembrane helix</keyword>
<evidence type="ECO:0000256" key="45">
    <source>
        <dbReference type="ARBA" id="ARBA00023303"/>
    </source>
</evidence>
<evidence type="ECO:0000256" key="38">
    <source>
        <dbReference type="ARBA" id="ARBA00023136"/>
    </source>
</evidence>
<evidence type="ECO:0000256" key="48">
    <source>
        <dbReference type="SAM" id="Phobius"/>
    </source>
</evidence>
<evidence type="ECO:0000259" key="50">
    <source>
        <dbReference type="PROSITE" id="PS51192"/>
    </source>
</evidence>
<sequence>MSVPILLLVLGFLRESAGAPGQRPGIPAEVLADLRTVSSYQARDLALDTVWFVAAVVLGILAGMLIMRWRGGPFAVLILVWSLAQLSPASASASPLAGRACHDYELDQLVFSNCCNASDVYWCTDWLCWTKFGCRVCTPGECWTTYGSGVSIRPQAHERDMRRQAMDLFGLMGLGAYTAEALGMGELYSAGLIAGFFFVGGRDRWTFVCNVSCSFDGITWLQARAPTFTEVVKWISTVPSAIWSLVSTMPLIFASLLGYAFLRGHWPICLVLILGVPGVLANEGGSELEQCDFEALRSSNATCTCPFGVYVRKCSEPAWCDFPHICPEATNLSAAWYCAWGSWWWVAEDVTRPYSHPSMPTHYSAICYVSEDRSAVRNVTIDIGDEDFIHLKGQITTCMLDRRESVCGDCWAGCYAVDGDNSRPFERCGGGYRDGAIMFEPLMVINFSNESSYYWWAPSRHTSELLIASKYRHGYGCGSIAGVLHCWNCSWGDAEPSKVGWLPQPGKPEPLCINPANERVQHDPPNNWLAMLQYITDSITTGVGCPRYDIPAYPVCPGMAWFPTDGSRVVLYGQRQLIGHSPDMYLGFVGLVSVILALCIASGARLVPALLLLAAAFSGSWACYPACTACTFTFCLTSQPCMAVDGADYYWPARNFLSVRVTSDLPPDVWEHWAAGVVVGYLANSMGMPGLASVLMAAPALYPVELGGADYYCGSPGVPDTTVEGYEWTFLAYPLLLFLCGSGLWSFGCVCGVALGIRVRSWFPWRYVAVVLVSACTHAMELAIAAAVSLQAYDLVSGRMGLYAEAALHRGVIAAPALGAALTYPTWPEVILGVLCVIMYCRVVGRAGLAAIVAYKLSRGLLGLAVLCMLFARGPQRGVLGAVLHGRELCLPLDWFATSTGGAWWYVSGCFSFFCISLSLLSPLGRRIKLRIYARWCQLYCRVRLAVSVSPFGRHGFFAAPTMLVWLFSCLMWPRECGTICVGFVATAGSFDFVDWVLEVVLCSAPKQVPLGHVADLAAACLNDGQLSALLQRWWYKGWVLYEHMGQVSSRLKERVEAMKGCLEPVCVAPQDLEAVYDDTLTLTCGKWFGGKPVVARCGNMVLIGRASSVRSLPPGYTLTAPLLVVRPGSGFFKVLKTSLLGRGEVPGHGQIAVLETATGSSMGVATSGVLYATFHGTSGRPVAGPTGPRNPYWTSPSDDVACYPLLEGLTCLEPCSCGDHSRWVLRVDGQLVHGVAAGDSHVALDCPTPLSKLKGASGSPVLCDQGHVVGMMLGAISVNGITHRVRFVRPWAAVPGNPTASQVPEFPTVPADGYKVVSYVAPTGSGKSTKLPLALTALGHRVLVLNPSVVTTKAMYKYIKKLSGKSPNVYAGTGRGSMAISTGSRLTYMTYGRFLVDPDKWLNAADVVLCDECHAVDGTSILGIGCALTEAEKCKVKLLILATATPPGTVITPHSSITEEPLDSTGDVPFYGLTLKSEKYMRGRHVIFCHSKAECARVAGDLGRAGVNAVSYWRGADASVLTEDPDLTVVATDAISTGYTGNFASCTDCCSVVSESVEADLNPTFTLTLGVAPCDAALRMQRRGRTGRGTPGVYRPLVAGAPPNGMTSSSAAWAAAEAGYVWYGRDSTTIQNYLEAYQSSPYTCRMPGDPGEAVRALGVLRPFFQDHEVVSLCLKEQQWPLLYGAQRAVCLRAESQPPSDDIKWAGITGDNAVPLLFRLGTVAAPCVSHPLTRKMAAVLGDTSYSDVSIGPLLLAGVAVAAAVAIVGATGCLTVSSVWEVHTGGSPVNINARSESECGPTQQGGPVPPAAVREEQPDQVAVIRETATSLDYPILTTVWGALEKGATMARGGACAAADAVNAWYTNGAPLVPSVPAGPAGVRVLEILEAHLMAIAAGGLAIVGSRSSPALATVAALVAGITTLAPHGVVWLLSIAGGIAVSMASTPATGTACAAAFFIGTKIASFTFLDTIVGAVCGYEATVNVCALTLELMDGTANASSWLGAVVGLMAPGAAVAGIALALILRGACSGDVTSWLNRLLSCLPRSNVLPDGFFAEKKDPHALSKAVRGLSLTSKIKAWCEASQQDDYTFCADGWCGTLFRSLAALYAWLRNWAADHLPMPKVPYLSCSVGYDGDFDGEGSVSSVCNCGCKISVTQRISKTRFDGSVYETRWSKRNWTCVNSVRRRLPVNTTTTWSGSLQVDLTDERDFTFFVGLSHMIRGIYNWEDDTFTITETTLNRGCRKNLLDAVADGPVAVRGRPVSTYYSGTTLAAFTAGQTVVWDGEQKTLPIQVKGIPKLCYSAYRPKFFDSNADPGAAVVAAEATAAAEAATDLAERTMDAASKMMANSMEARRKAEAEAWALREKLMQRDIFADACAPGADDSDDLALTNRHLYAMMEDPEPLITPDLLREPPRQEPDLPITSQAVPMTAESMKTPDSEDELGDPIPLGTEDILKDAAPLDVVEDVREGVADMKAVMSYASAVAGNIARGATNGVMAVAGAIKAPVEATVDAAVTTVKATTRKAKRLMGKAKATLPRLEGVTDEVPMVDITTLRTIQFRWACGNGGHHALASSNDDTVEDVYSRSNVPKCHPHVFKMGLVTVVGSYKIVDLTDSEVIIDCMCPKHPDVRPKGNLITKILQHRCCGKDESRTKTVGANTPASLLGPLWGDSKGYWLDGDNKVPEDALMGDLGTTLTLVHEEKCGLSYLWSGAPILVGEPKKAPVSRTLTSHLRADATKVYVTDPNNIHQRIQKVTIDQKEAEVDSFLRDAYNLALAKASRITSPGYDYDTAVSKVRPNSARGHVANITVADLKTEKGRRAVEKCLEGIHDGTEEGRFMLRPKSEVFPQTRSTHKPPRLICYPSLEFRVAEKMILGDPAVVAKAVMGESYGFQHPPHRRAEVLHRMWKSMRQPVCYTLDGVCFDSTITQADIGREGNIFAAASTEPNLVRRLHSYYAESPMVGPNGLIVGIRRCRASGTLTTSAGNSITCYLKVTAACRKAGIINPKLLIHGDDVVLICEKQEEDQSRALGEALASYGYVCDPTRHADLSTAESCSATVTMVKTVRGMRPVLTTDMRRGLGRVLAEVGDPVGTAWGYTINYPTNPIVSYVLLPVLLSIALNSGDGIHQLIQIDIRGNSIQMPLSSLGKAIRGLHGPDILCVTGRAPSDISAAVDVLQFFSMRGLGHWRRFRRKVLVRLLRAGKDWATLGRELLWDPGSSAPPILTPDVNILPDELWEWSWEGIQPVRPKVERPWFRRLMYVILGFLALSLV</sequence>
<reference evidence="53 54" key="1">
    <citation type="journal article" date="2013" name="Proc. Natl. Acad. Sci. U.S.A.">
        <title>Bats are a major natural reservoir for hepaciviruses and pegiviruses.</title>
        <authorList>
            <person name="Quan P.L."/>
            <person name="Firth C."/>
            <person name="Conte J.M."/>
            <person name="Williams S.H."/>
            <person name="Zambrana-Torrelio C.M."/>
            <person name="Anthony S.J."/>
            <person name="Ellison J.A."/>
            <person name="Gilbert A.T."/>
            <person name="Kuzmin I.V."/>
            <person name="Niezgoda M."/>
            <person name="Osinubi M.O."/>
            <person name="Recuenco S."/>
            <person name="Markotter W."/>
            <person name="Breiman R.F."/>
            <person name="Kalemba L."/>
            <person name="Malekani J."/>
            <person name="Lindblade K.A."/>
            <person name="Rostal M.K."/>
            <person name="Ojeda-Flores R."/>
            <person name="Suzan G."/>
            <person name="Davis L.B."/>
            <person name="Blau D.M."/>
            <person name="Ogunkoya A.B."/>
            <person name="Alvarez Castillo D.A."/>
            <person name="Moran D."/>
            <person name="Ngam S."/>
            <person name="Akaibe D."/>
            <person name="Agwanda B."/>
            <person name="Briese T."/>
            <person name="Epstein J.H."/>
            <person name="Daszak P."/>
            <person name="Rupprecht C.E."/>
            <person name="Holmes E.C."/>
            <person name="Lipkin W.I."/>
        </authorList>
    </citation>
    <scope>NUCLEOTIDE SEQUENCE [LARGE SCALE GENOMIC DNA]</scope>
    <source>
        <strain evidence="53">PDB-99</strain>
    </source>
</reference>
<keyword evidence="24" id="KW-1161">Viral attachment to host cell</keyword>
<dbReference type="Gene3D" id="1.10.820.10">
    <property type="entry name" value="RNA Helicase Chain A , domain 3"/>
    <property type="match status" value="1"/>
</dbReference>
<evidence type="ECO:0000256" key="9">
    <source>
        <dbReference type="ARBA" id="ARBA00022484"/>
    </source>
</evidence>
<evidence type="ECO:0000256" key="22">
    <source>
        <dbReference type="ARBA" id="ARBA00022741"/>
    </source>
</evidence>
<evidence type="ECO:0000256" key="18">
    <source>
        <dbReference type="ARBA" id="ARBA00022679"/>
    </source>
</evidence>
<evidence type="ECO:0000259" key="51">
    <source>
        <dbReference type="PROSITE" id="PS51693"/>
    </source>
</evidence>
<dbReference type="InterPro" id="IPR027417">
    <property type="entry name" value="P-loop_NTPase"/>
</dbReference>
<feature type="transmembrane region" description="Helical" evidence="48">
    <location>
        <begin position="802"/>
        <end position="824"/>
    </location>
</feature>
<dbReference type="GO" id="GO:0039654">
    <property type="term" value="P:fusion of virus membrane with host endosome membrane"/>
    <property type="evidence" value="ECO:0007669"/>
    <property type="project" value="UniProtKB-KW"/>
</dbReference>
<feature type="transmembrane region" description="Helical" evidence="48">
    <location>
        <begin position="241"/>
        <end position="262"/>
    </location>
</feature>
<keyword evidence="42" id="KW-0922">Interferon antiviral system evasion</keyword>
<evidence type="ECO:0000256" key="17">
    <source>
        <dbReference type="ARBA" id="ARBA00022670"/>
    </source>
</evidence>
<keyword evidence="33" id="KW-0693">Viral RNA replication</keyword>
<dbReference type="GO" id="GO:0039694">
    <property type="term" value="P:viral RNA genome replication"/>
    <property type="evidence" value="ECO:0007669"/>
    <property type="project" value="InterPro"/>
</dbReference>
<dbReference type="InterPro" id="IPR011492">
    <property type="entry name" value="Flavi_DEAD"/>
</dbReference>
<feature type="transmembrane region" description="Helical" evidence="48">
    <location>
        <begin position="584"/>
        <end position="604"/>
    </location>
</feature>
<feature type="transmembrane region" description="Helical" evidence="48">
    <location>
        <begin position="1909"/>
        <end position="1932"/>
    </location>
</feature>
<evidence type="ECO:0000256" key="12">
    <source>
        <dbReference type="ARBA" id="ARBA00022561"/>
    </source>
</evidence>
<keyword evidence="15" id="KW-1162">Viral penetration into host cytoplasm</keyword>
<keyword evidence="31" id="KW-1043">Host membrane</keyword>